<organism evidence="1 2">
    <name type="scientific">Smallanthus sonchifolius</name>
    <dbReference type="NCBI Taxonomy" id="185202"/>
    <lineage>
        <taxon>Eukaryota</taxon>
        <taxon>Viridiplantae</taxon>
        <taxon>Streptophyta</taxon>
        <taxon>Embryophyta</taxon>
        <taxon>Tracheophyta</taxon>
        <taxon>Spermatophyta</taxon>
        <taxon>Magnoliopsida</taxon>
        <taxon>eudicotyledons</taxon>
        <taxon>Gunneridae</taxon>
        <taxon>Pentapetalae</taxon>
        <taxon>asterids</taxon>
        <taxon>campanulids</taxon>
        <taxon>Asterales</taxon>
        <taxon>Asteraceae</taxon>
        <taxon>Asteroideae</taxon>
        <taxon>Heliantheae alliance</taxon>
        <taxon>Millerieae</taxon>
        <taxon>Smallanthus</taxon>
    </lineage>
</organism>
<accession>A0ACB9IXG8</accession>
<protein>
    <submittedName>
        <fullName evidence="1">Uncharacterized protein</fullName>
    </submittedName>
</protein>
<keyword evidence="2" id="KW-1185">Reference proteome</keyword>
<comment type="caution">
    <text evidence="1">The sequence shown here is derived from an EMBL/GenBank/DDBJ whole genome shotgun (WGS) entry which is preliminary data.</text>
</comment>
<proteinExistence type="predicted"/>
<name>A0ACB9IXG8_9ASTR</name>
<sequence>MSPWWSKSSSKEANKKANGGGLFGLIKRKLNRRSESKQISSRRRSEIPSKIGSNSRDSSPSALVARSQNFAERPHTYPLPLPENLYDRSRVDLGKRTSKNSGGSKGSSPLLFQFPKSDHDQNGHDQTDVEGDLATDSVFTDSDSDSDVPSDSRLLSPQASNYVIGNNSSTNSHSSSVKKREKLKPVQACVSNQMLPTSQKRHPLSRHMANLQIPRSGGFMASPSKSPMRVLGPEPALTSGFWARRPYADTGFLGSGLCSSPGSALNSSHNLVGVEMAVQPFWQHNRCSHDCSPVPSPRMTSPGPTSRIQSGPATPLHPWAGGSNMDSSANWPHDAVNRKQQTHRLPLPPLGMSNTGPYSPSYSTRITPMVPKSPGRADLFASHGSCWKKGPLLGRGTFGQVYLGFNSERGHMCAMKEVTLFSDDRRSKESAQQLAQVRLFGAPFNYEVALLSHLRHPNIVQYYGSETVDDKLYIYLEYVSGGSIYKLLQEYGEFGEVAIRSFTRQILSGLAYLHSTNTVHRDIKGANILVDPDGHVKLADFGMAKHISGPSCSLSFKGSPHWMAPEIINNSSSGFNLVVDIWSLGCTVVEMATTKPPWSQYEGVAALYKIGNSEGTESIPDHLSDDGKDFILKCMQWSPSNRPSAAQLLDHPFVKDIASSERLIPTRSFGPPSNGLHLLDPKPDMFQTMNQGSPFFQEIVPGDNDFLGNQKKRMAGKSVLVDRVSQQLLKHHINQHPPINIKPTSPVVGRREWG</sequence>
<dbReference type="EMBL" id="CM042023">
    <property type="protein sequence ID" value="KAI3812933.1"/>
    <property type="molecule type" value="Genomic_DNA"/>
</dbReference>
<evidence type="ECO:0000313" key="1">
    <source>
        <dbReference type="EMBL" id="KAI3812933.1"/>
    </source>
</evidence>
<gene>
    <name evidence="1" type="ORF">L1987_17646</name>
</gene>
<reference evidence="1 2" key="2">
    <citation type="journal article" date="2022" name="Mol. Ecol. Resour.">
        <title>The genomes of chicory, endive, great burdock and yacon provide insights into Asteraceae paleo-polyploidization history and plant inulin production.</title>
        <authorList>
            <person name="Fan W."/>
            <person name="Wang S."/>
            <person name="Wang H."/>
            <person name="Wang A."/>
            <person name="Jiang F."/>
            <person name="Liu H."/>
            <person name="Zhao H."/>
            <person name="Xu D."/>
            <person name="Zhang Y."/>
        </authorList>
    </citation>
    <scope>NUCLEOTIDE SEQUENCE [LARGE SCALE GENOMIC DNA]</scope>
    <source>
        <strain evidence="2">cv. Yunnan</strain>
        <tissue evidence="1">Leaves</tissue>
    </source>
</reference>
<reference evidence="2" key="1">
    <citation type="journal article" date="2022" name="Mol. Ecol. Resour.">
        <title>The genomes of chicory, endive, great burdock and yacon provide insights into Asteraceae palaeo-polyploidization history and plant inulin production.</title>
        <authorList>
            <person name="Fan W."/>
            <person name="Wang S."/>
            <person name="Wang H."/>
            <person name="Wang A."/>
            <person name="Jiang F."/>
            <person name="Liu H."/>
            <person name="Zhao H."/>
            <person name="Xu D."/>
            <person name="Zhang Y."/>
        </authorList>
    </citation>
    <scope>NUCLEOTIDE SEQUENCE [LARGE SCALE GENOMIC DNA]</scope>
    <source>
        <strain evidence="2">cv. Yunnan</strain>
    </source>
</reference>
<evidence type="ECO:0000313" key="2">
    <source>
        <dbReference type="Proteomes" id="UP001056120"/>
    </source>
</evidence>
<dbReference type="Proteomes" id="UP001056120">
    <property type="component" value="Linkage Group LG06"/>
</dbReference>